<dbReference type="EMBL" id="MCGO01000027">
    <property type="protein sequence ID" value="ORY42754.1"/>
    <property type="molecule type" value="Genomic_DNA"/>
</dbReference>
<keyword evidence="1" id="KW-0472">Membrane</keyword>
<evidence type="ECO:0000313" key="2">
    <source>
        <dbReference type="EMBL" id="ORY42754.1"/>
    </source>
</evidence>
<organism evidence="2 3">
    <name type="scientific">Rhizoclosmatium globosum</name>
    <dbReference type="NCBI Taxonomy" id="329046"/>
    <lineage>
        <taxon>Eukaryota</taxon>
        <taxon>Fungi</taxon>
        <taxon>Fungi incertae sedis</taxon>
        <taxon>Chytridiomycota</taxon>
        <taxon>Chytridiomycota incertae sedis</taxon>
        <taxon>Chytridiomycetes</taxon>
        <taxon>Chytridiales</taxon>
        <taxon>Chytriomycetaceae</taxon>
        <taxon>Rhizoclosmatium</taxon>
    </lineage>
</organism>
<comment type="caution">
    <text evidence="2">The sequence shown here is derived from an EMBL/GenBank/DDBJ whole genome shotgun (WGS) entry which is preliminary data.</text>
</comment>
<evidence type="ECO:0000256" key="1">
    <source>
        <dbReference type="SAM" id="Phobius"/>
    </source>
</evidence>
<feature type="transmembrane region" description="Helical" evidence="1">
    <location>
        <begin position="52"/>
        <end position="73"/>
    </location>
</feature>
<evidence type="ECO:0000313" key="3">
    <source>
        <dbReference type="Proteomes" id="UP000193642"/>
    </source>
</evidence>
<sequence length="87" mass="9373">MNPLAPPNILAEEQQLQHALHTTSTATATATATEVGAPANAASIESVAADIALNWVVLPFANGFFFRFFNLFFKARSAAKQQAKLRK</sequence>
<keyword evidence="1" id="KW-1133">Transmembrane helix</keyword>
<reference evidence="2 3" key="1">
    <citation type="submission" date="2016-07" db="EMBL/GenBank/DDBJ databases">
        <title>Pervasive Adenine N6-methylation of Active Genes in Fungi.</title>
        <authorList>
            <consortium name="DOE Joint Genome Institute"/>
            <person name="Mondo S.J."/>
            <person name="Dannebaum R.O."/>
            <person name="Kuo R.C."/>
            <person name="Labutti K."/>
            <person name="Haridas S."/>
            <person name="Kuo A."/>
            <person name="Salamov A."/>
            <person name="Ahrendt S.R."/>
            <person name="Lipzen A."/>
            <person name="Sullivan W."/>
            <person name="Andreopoulos W.B."/>
            <person name="Clum A."/>
            <person name="Lindquist E."/>
            <person name="Daum C."/>
            <person name="Ramamoorthy G.K."/>
            <person name="Gryganskyi A."/>
            <person name="Culley D."/>
            <person name="Magnuson J.K."/>
            <person name="James T.Y."/>
            <person name="O'Malley M.A."/>
            <person name="Stajich J.E."/>
            <person name="Spatafora J.W."/>
            <person name="Visel A."/>
            <person name="Grigoriev I.V."/>
        </authorList>
    </citation>
    <scope>NUCLEOTIDE SEQUENCE [LARGE SCALE GENOMIC DNA]</scope>
    <source>
        <strain evidence="2 3">JEL800</strain>
    </source>
</reference>
<keyword evidence="3" id="KW-1185">Reference proteome</keyword>
<protein>
    <submittedName>
        <fullName evidence="2">Uncharacterized protein</fullName>
    </submittedName>
</protein>
<name>A0A1Y2C783_9FUNG</name>
<dbReference type="Proteomes" id="UP000193642">
    <property type="component" value="Unassembled WGS sequence"/>
</dbReference>
<gene>
    <name evidence="2" type="ORF">BCR33DRAFT_851406</name>
</gene>
<accession>A0A1Y2C783</accession>
<proteinExistence type="predicted"/>
<dbReference type="AlphaFoldDB" id="A0A1Y2C783"/>
<keyword evidence="1" id="KW-0812">Transmembrane</keyword>